<protein>
    <submittedName>
        <fullName evidence="2">Uncharacterized protein</fullName>
    </submittedName>
</protein>
<keyword evidence="1" id="KW-0812">Transmembrane</keyword>
<evidence type="ECO:0000256" key="1">
    <source>
        <dbReference type="SAM" id="Phobius"/>
    </source>
</evidence>
<keyword evidence="3" id="KW-1185">Reference proteome</keyword>
<evidence type="ECO:0000313" key="2">
    <source>
        <dbReference type="EMBL" id="SMB79089.1"/>
    </source>
</evidence>
<proteinExistence type="predicted"/>
<organism evidence="2 3">
    <name type="scientific">Hymenobacter roseosalivarius DSM 11622</name>
    <dbReference type="NCBI Taxonomy" id="645990"/>
    <lineage>
        <taxon>Bacteria</taxon>
        <taxon>Pseudomonadati</taxon>
        <taxon>Bacteroidota</taxon>
        <taxon>Cytophagia</taxon>
        <taxon>Cytophagales</taxon>
        <taxon>Hymenobacteraceae</taxon>
        <taxon>Hymenobacter</taxon>
    </lineage>
</organism>
<name>A0A1W1UDF1_9BACT</name>
<dbReference type="STRING" id="645990.SAMN00120144_4368"/>
<feature type="transmembrane region" description="Helical" evidence="1">
    <location>
        <begin position="41"/>
        <end position="58"/>
    </location>
</feature>
<sequence>MNKQLPSYPLDDAPTEVRWDALPAPKPGRAEYHKRRKAISYWRQLVLVIAVLLSFPKVSSGQLVPPPLYPSTTYAQGCSNPTATIPACGQGGIFSSTIGLSIDASTGMINLAASTLGTYLVRYSSGATCSTTATVTITAALVQPLVSVVQPTSCLLATGSVTVTSSLSGGSYTLVGVGATAGVSLTSTLGVFIGLAPGSYSLRASLNGCVSAAAAITINPAPTAALALPIAVVVQPTCLVATGSLTVTAAVSGGTYTLVGVGVSLTSNTGVFTNLAPGTYSLRVALNGCISAAVAVTINAAPTAPSAPVIAVIVQPTSLVATGSLTVSSPISDGTYTLVGVGLTAGVSLTSTTGVFTNLAAGTYSLRVALNGCISAAVAVTINAAPTAPSAPVVVVVQPTCLVATGSLTVTAAISGGTYTLVGVGATAGVTLTSNTGVFTNLAAGSYSLRVALNGLV</sequence>
<gene>
    <name evidence="2" type="ORF">SAMN00120144_4368</name>
</gene>
<accession>A0A1W1UDF1</accession>
<reference evidence="2 3" key="1">
    <citation type="submission" date="2017-04" db="EMBL/GenBank/DDBJ databases">
        <authorList>
            <person name="Afonso C.L."/>
            <person name="Miller P.J."/>
            <person name="Scott M.A."/>
            <person name="Spackman E."/>
            <person name="Goraichik I."/>
            <person name="Dimitrov K.M."/>
            <person name="Suarez D.L."/>
            <person name="Swayne D.E."/>
        </authorList>
    </citation>
    <scope>NUCLEOTIDE SEQUENCE [LARGE SCALE GENOMIC DNA]</scope>
    <source>
        <strain evidence="2 3">DSM 11622</strain>
    </source>
</reference>
<feature type="non-terminal residue" evidence="2">
    <location>
        <position position="457"/>
    </location>
</feature>
<dbReference type="AlphaFoldDB" id="A0A1W1UDF1"/>
<keyword evidence="1" id="KW-0472">Membrane</keyword>
<dbReference type="EMBL" id="FWWW01000002">
    <property type="protein sequence ID" value="SMB79089.1"/>
    <property type="molecule type" value="Genomic_DNA"/>
</dbReference>
<keyword evidence="1" id="KW-1133">Transmembrane helix</keyword>
<dbReference type="Proteomes" id="UP000192266">
    <property type="component" value="Unassembled WGS sequence"/>
</dbReference>
<evidence type="ECO:0000313" key="3">
    <source>
        <dbReference type="Proteomes" id="UP000192266"/>
    </source>
</evidence>